<protein>
    <recommendedName>
        <fullName evidence="9">Glycerol-3-phosphate dehydrogenase [NAD(+)]</fullName>
        <ecNumber evidence="9">1.1.1.8</ecNumber>
    </recommendedName>
</protein>
<dbReference type="FunCoup" id="B4NI28">
    <property type="interactions" value="37"/>
</dbReference>
<proteinExistence type="inferred from homology"/>
<gene>
    <name evidence="14" type="primary">Dwil\GK14264</name>
    <name evidence="14" type="ORF">Dwil_GK14264</name>
</gene>
<feature type="compositionally biased region" description="Polar residues" evidence="11">
    <location>
        <begin position="1271"/>
        <end position="1282"/>
    </location>
</feature>
<evidence type="ECO:0000259" key="12">
    <source>
        <dbReference type="Pfam" id="PF01210"/>
    </source>
</evidence>
<comment type="subunit">
    <text evidence="4">Homodimer.</text>
</comment>
<dbReference type="NCBIfam" id="TIGR03376">
    <property type="entry name" value="glycerol3P_DH"/>
    <property type="match status" value="1"/>
</dbReference>
<feature type="region of interest" description="Disordered" evidence="11">
    <location>
        <begin position="1112"/>
        <end position="1293"/>
    </location>
</feature>
<dbReference type="InterPro" id="IPR036291">
    <property type="entry name" value="NAD(P)-bd_dom_sf"/>
</dbReference>
<feature type="compositionally biased region" description="Basic and acidic residues" evidence="11">
    <location>
        <begin position="1194"/>
        <end position="1205"/>
    </location>
</feature>
<evidence type="ECO:0000256" key="3">
    <source>
        <dbReference type="ARBA" id="ARBA00011009"/>
    </source>
</evidence>
<feature type="region of interest" description="Disordered" evidence="11">
    <location>
        <begin position="786"/>
        <end position="853"/>
    </location>
</feature>
<feature type="compositionally biased region" description="Basic and acidic residues" evidence="11">
    <location>
        <begin position="841"/>
        <end position="853"/>
    </location>
</feature>
<dbReference type="InterPro" id="IPR017751">
    <property type="entry name" value="G3P_DH_NAD-dep_euk"/>
</dbReference>
<evidence type="ECO:0000256" key="10">
    <source>
        <dbReference type="SAM" id="Coils"/>
    </source>
</evidence>
<dbReference type="STRING" id="7260.B4NI28"/>
<dbReference type="GO" id="GO:0042803">
    <property type="term" value="F:protein homodimerization activity"/>
    <property type="evidence" value="ECO:0007669"/>
    <property type="project" value="InterPro"/>
</dbReference>
<comment type="pathway">
    <text evidence="1">Lipid metabolism.</text>
</comment>
<dbReference type="GO" id="GO:0046168">
    <property type="term" value="P:glycerol-3-phosphate catabolic process"/>
    <property type="evidence" value="ECO:0007669"/>
    <property type="project" value="UniProtKB-UniRule"/>
</dbReference>
<feature type="region of interest" description="Disordered" evidence="11">
    <location>
        <begin position="510"/>
        <end position="543"/>
    </location>
</feature>
<evidence type="ECO:0000256" key="2">
    <source>
        <dbReference type="ARBA" id="ARBA00005192"/>
    </source>
</evidence>
<evidence type="ECO:0000256" key="5">
    <source>
        <dbReference type="ARBA" id="ARBA00023002"/>
    </source>
</evidence>
<sequence>MKNAKICIIGAEAWGSAIATAVGNNALKGDFDARVHIYVYDELVRHNYLSEVMNDQHENIKYLPGIQLPKNLIAVNDLLEAAENADILIFATPQTFVKSYCNILEGKIKSTAFAVSMIKGLNHNKNGEIELYSQAISKQLKIPCYSMMCANSAMEMAQGKLCEITIGCNNAEHARVMTTVFQTDNCKVVATNDVHGVELCGTLKDIIALGAGFIDGLRLGDNARVAALHLGLKEMMRFVKTFYPTAKMSTFFESCGVANSVASSYVDKNVTLAKNFVTSGKTIQEIEANLLNGRKLLGPVVAQQVNDVLIKRNMLDKFPLFATIHKICENKVQPMEIVEALRNHPDLSTSSISELLDEEHHMALKNATELMLGNEADMESVPSFSFEQMMSEAGSTEKECLTFSEMQEDWSPFYQYFTASEANRITQAMMNSAPFEEPYPLEQKAAAFESDPFKIKCMDDEQKISLLSEKPAQDAMLKPIVASGTIAGKTQNAKNLSVNNDFRIVRKSLSTENKEGPPNEPSSHSESTSHSGTEETSSQKLDHVDALDLSSETKMDEFIIDNAWLSDQLPPTLLGSKKDNLTGETTTDFEPTTNESESKQDEQEKSSAAQRIEKHLKPKENQFQTLNVKAKTSPPQGTETSAALYDSIIAFEDSEISAKSEVTNEEDPFAAFEGIHNYGPEESKSDAATLKALQAEIAELELNHLKDNDSTALPESAASISNDMQMIYDKDAMLGTDLKDLELEITNLSNTMHLKETEFLQQELAKLHENNSGSKSINMDVLMEQSEQENKVQTELGLSNSAESTEERTFQDELLKPLAESGTESQNHTQLEDNSNTTESSEPKVEKIQLKDTSTDKSDQEYLLYLDNNMLKPLKDQFFLKSALANAEAFKLESQRLKDLEESTNKFEDKHLSTELENMNQANEVQFEEESTQNTEQEKLFDENSLKNFINSTNLEDVQPESQEVKLFDENSLRKFINSTNFEDLQPEEVKVKLFEENSLRNFINTTNVEDVQQIEAKDESGKIHDDVKKFEPIEAYLNDKLPDAKEAPNQRLVADLKDDDQLINWLRNYTDKETQPSKLEKKEDHGWGWLLNKVTIDDDETIKDDRRKEFYSSEKDASNTEENKEQVESRQAAIPMQKDASNTEENKLQEAEEQVESRQAPMQKDASNTEDNKLQEAEEQVENRQATIQMQKDASDTEENKLQEAEEQLESRQAAIQMQKDASNTEENKLQEAEEQLESRQAAIQMQKDASNTEKNKLQEAEEQLESRQAAIQMSQNSEESVLNEEKQLPSPVHEMTKRNVIAPGTPAAPVIKPAVPIHFTPTPLPQTKPLNPQKQQPMRKELPITSNASGAATEEVMKAETANDDRPSDKWQEYEERNRFERRKVRTQNLRVERKAAYTEAAELDFDNDRKSNDLLVKGAEALNESPYALNKSIPPAKRPALPIAEEPQLTARPPIKRRENPINRLSKKFQTIMRKGQVQAVEKKVSSKETRTRTKPLDGSARELPQFPKLREAAGSSHRRRAPTRPQFLPPLNPRVRTPHPPFDARDHEYHTLARSYRTPPDLSRLHSLTNMQQPRSSMVALAPKPQSKYLSTVNLPKSSQTRSPSFQIPKGLLRSPSLAKIASAIHLGLLVSFLARRKQNDK</sequence>
<dbReference type="PANTHER" id="PTHR11728:SF8">
    <property type="entry name" value="GLYCEROL-3-PHOSPHATE DEHYDROGENASE [NAD(+)]-RELATED"/>
    <property type="match status" value="1"/>
</dbReference>
<feature type="region of interest" description="Disordered" evidence="11">
    <location>
        <begin position="569"/>
        <end position="609"/>
    </location>
</feature>
<evidence type="ECO:0000259" key="13">
    <source>
        <dbReference type="Pfam" id="PF07479"/>
    </source>
</evidence>
<keyword evidence="10" id="KW-0175">Coiled coil</keyword>
<evidence type="ECO:0000256" key="1">
    <source>
        <dbReference type="ARBA" id="ARBA00005189"/>
    </source>
</evidence>
<keyword evidence="15" id="KW-1185">Reference proteome</keyword>
<dbReference type="InterPro" id="IPR011128">
    <property type="entry name" value="G3P_DH_NAD-dep_N"/>
</dbReference>
<evidence type="ECO:0000256" key="6">
    <source>
        <dbReference type="ARBA" id="ARBA00023027"/>
    </source>
</evidence>
<name>B4NI28_DROWI</name>
<feature type="domain" description="Glycerol-3-phosphate dehydrogenase NAD-dependent N-terminal" evidence="12">
    <location>
        <begin position="5"/>
        <end position="173"/>
    </location>
</feature>
<keyword evidence="6 8" id="KW-0520">NAD</keyword>
<dbReference type="PRINTS" id="PR00077">
    <property type="entry name" value="GPDHDRGNASE"/>
</dbReference>
<dbReference type="HOGENOM" id="CLU_242631_0_0_1"/>
<evidence type="ECO:0000256" key="7">
    <source>
        <dbReference type="ARBA" id="ARBA00048683"/>
    </source>
</evidence>
<dbReference type="OrthoDB" id="10263760at2759"/>
<feature type="compositionally biased region" description="Polar residues" evidence="11">
    <location>
        <begin position="1184"/>
        <end position="1193"/>
    </location>
</feature>
<feature type="compositionally biased region" description="Low complexity" evidence="11">
    <location>
        <begin position="582"/>
        <end position="595"/>
    </location>
</feature>
<evidence type="ECO:0000313" key="14">
    <source>
        <dbReference type="EMBL" id="EDW84720.1"/>
    </source>
</evidence>
<dbReference type="Proteomes" id="UP000007798">
    <property type="component" value="Unassembled WGS sequence"/>
</dbReference>
<feature type="coiled-coil region" evidence="10">
    <location>
        <begin position="683"/>
        <end position="710"/>
    </location>
</feature>
<keyword evidence="5 8" id="KW-0560">Oxidoreductase</keyword>
<dbReference type="Gene3D" id="1.10.1040.10">
    <property type="entry name" value="N-(1-d-carboxylethyl)-l-norvaline Dehydrogenase, domain 2"/>
    <property type="match status" value="1"/>
</dbReference>
<feature type="compositionally biased region" description="Basic and acidic residues" evidence="11">
    <location>
        <begin position="1112"/>
        <end position="1129"/>
    </location>
</feature>
<dbReference type="GO" id="GO:0005829">
    <property type="term" value="C:cytosol"/>
    <property type="evidence" value="ECO:0007669"/>
    <property type="project" value="TreeGrafter"/>
</dbReference>
<dbReference type="eggNOG" id="KOG2711">
    <property type="taxonomic scope" value="Eukaryota"/>
</dbReference>
<dbReference type="UniPathway" id="UPA00086"/>
<feature type="compositionally biased region" description="Polar residues" evidence="11">
    <location>
        <begin position="791"/>
        <end position="803"/>
    </location>
</feature>
<dbReference type="GO" id="GO:0005975">
    <property type="term" value="P:carbohydrate metabolic process"/>
    <property type="evidence" value="ECO:0007669"/>
    <property type="project" value="InterPro"/>
</dbReference>
<evidence type="ECO:0000256" key="8">
    <source>
        <dbReference type="RuleBase" id="RU000437"/>
    </source>
</evidence>
<feature type="compositionally biased region" description="Basic and acidic residues" evidence="11">
    <location>
        <begin position="805"/>
        <end position="815"/>
    </location>
</feature>
<organism evidence="14 15">
    <name type="scientific">Drosophila willistoni</name>
    <name type="common">Fruit fly</name>
    <dbReference type="NCBI Taxonomy" id="7260"/>
    <lineage>
        <taxon>Eukaryota</taxon>
        <taxon>Metazoa</taxon>
        <taxon>Ecdysozoa</taxon>
        <taxon>Arthropoda</taxon>
        <taxon>Hexapoda</taxon>
        <taxon>Insecta</taxon>
        <taxon>Pterygota</taxon>
        <taxon>Neoptera</taxon>
        <taxon>Endopterygota</taxon>
        <taxon>Diptera</taxon>
        <taxon>Brachycera</taxon>
        <taxon>Muscomorpha</taxon>
        <taxon>Ephydroidea</taxon>
        <taxon>Drosophilidae</taxon>
        <taxon>Drosophila</taxon>
        <taxon>Sophophora</taxon>
    </lineage>
</organism>
<comment type="catalytic activity">
    <reaction evidence="7 9">
        <text>sn-glycerol 3-phosphate + NAD(+) = dihydroxyacetone phosphate + NADH + H(+)</text>
        <dbReference type="Rhea" id="RHEA:11092"/>
        <dbReference type="ChEBI" id="CHEBI:15378"/>
        <dbReference type="ChEBI" id="CHEBI:57540"/>
        <dbReference type="ChEBI" id="CHEBI:57597"/>
        <dbReference type="ChEBI" id="CHEBI:57642"/>
        <dbReference type="ChEBI" id="CHEBI:57945"/>
        <dbReference type="EC" id="1.1.1.8"/>
    </reaction>
</comment>
<dbReference type="Gene3D" id="3.40.50.720">
    <property type="entry name" value="NAD(P)-binding Rossmann-like Domain"/>
    <property type="match status" value="1"/>
</dbReference>
<feature type="compositionally biased region" description="Low complexity" evidence="11">
    <location>
        <begin position="521"/>
        <end position="538"/>
    </location>
</feature>
<dbReference type="InterPro" id="IPR013328">
    <property type="entry name" value="6PGD_dom2"/>
</dbReference>
<dbReference type="InterPro" id="IPR006109">
    <property type="entry name" value="G3P_DH_NAD-dep_C"/>
</dbReference>
<dbReference type="InterPro" id="IPR008927">
    <property type="entry name" value="6-PGluconate_DH-like_C_sf"/>
</dbReference>
<feature type="compositionally biased region" description="Basic and acidic residues" evidence="11">
    <location>
        <begin position="1484"/>
        <end position="1499"/>
    </location>
</feature>
<dbReference type="SUPFAM" id="SSF48179">
    <property type="entry name" value="6-phosphogluconate dehydrogenase C-terminal domain-like"/>
    <property type="match status" value="1"/>
</dbReference>
<dbReference type="Pfam" id="PF07479">
    <property type="entry name" value="NAD_Gly3P_dh_C"/>
    <property type="match status" value="1"/>
</dbReference>
<evidence type="ECO:0000313" key="15">
    <source>
        <dbReference type="Proteomes" id="UP000007798"/>
    </source>
</evidence>
<comment type="pathway">
    <text evidence="2">Phospholipid metabolism; alpha-glycerophosphate cycle.</text>
</comment>
<dbReference type="Pfam" id="PF01210">
    <property type="entry name" value="NAD_Gly3P_dh_N"/>
    <property type="match status" value="1"/>
</dbReference>
<dbReference type="SUPFAM" id="SSF51735">
    <property type="entry name" value="NAD(P)-binding Rossmann-fold domains"/>
    <property type="match status" value="1"/>
</dbReference>
<evidence type="ECO:0000256" key="4">
    <source>
        <dbReference type="ARBA" id="ARBA00011738"/>
    </source>
</evidence>
<evidence type="ECO:0000256" key="11">
    <source>
        <dbReference type="SAM" id="MobiDB-lite"/>
    </source>
</evidence>
<feature type="region of interest" description="Disordered" evidence="11">
    <location>
        <begin position="1477"/>
        <end position="1539"/>
    </location>
</feature>
<feature type="compositionally biased region" description="Basic and acidic residues" evidence="11">
    <location>
        <begin position="596"/>
        <end position="609"/>
    </location>
</feature>
<dbReference type="EMBL" id="CH964272">
    <property type="protein sequence ID" value="EDW84720.1"/>
    <property type="molecule type" value="Genomic_DNA"/>
</dbReference>
<dbReference type="GO" id="GO:0051287">
    <property type="term" value="F:NAD binding"/>
    <property type="evidence" value="ECO:0007669"/>
    <property type="project" value="UniProtKB-UniRule"/>
</dbReference>
<dbReference type="FunFam" id="1.10.1040.10:FF:000004">
    <property type="entry name" value="Glycerol-3-phosphate dehydrogenase [NAD(+)]"/>
    <property type="match status" value="1"/>
</dbReference>
<feature type="compositionally biased region" description="Basic and acidic residues" evidence="11">
    <location>
        <begin position="1252"/>
        <end position="1261"/>
    </location>
</feature>
<dbReference type="PhylomeDB" id="B4NI28"/>
<dbReference type="InParanoid" id="B4NI28"/>
<feature type="compositionally biased region" description="Basic and acidic residues" evidence="11">
    <location>
        <begin position="1357"/>
        <end position="1372"/>
    </location>
</feature>
<dbReference type="PANTHER" id="PTHR11728">
    <property type="entry name" value="GLYCEROL-3-PHOSPHATE DEHYDROGENASE"/>
    <property type="match status" value="1"/>
</dbReference>
<dbReference type="SMR" id="B4NI28"/>
<feature type="region of interest" description="Disordered" evidence="11">
    <location>
        <begin position="1326"/>
        <end position="1372"/>
    </location>
</feature>
<feature type="domain" description="Glycerol-3-phosphate dehydrogenase NAD-dependent C-terminal" evidence="13">
    <location>
        <begin position="193"/>
        <end position="339"/>
    </location>
</feature>
<dbReference type="PROSITE" id="PS00957">
    <property type="entry name" value="NAD_G3PDH"/>
    <property type="match status" value="1"/>
</dbReference>
<reference evidence="14 15" key="1">
    <citation type="journal article" date="2007" name="Nature">
        <title>Evolution of genes and genomes on the Drosophila phylogeny.</title>
        <authorList>
            <consortium name="Drosophila 12 Genomes Consortium"/>
            <person name="Clark A.G."/>
            <person name="Eisen M.B."/>
            <person name="Smith D.R."/>
            <person name="Bergman C.M."/>
            <person name="Oliver B."/>
            <person name="Markow T.A."/>
            <person name="Kaufman T.C."/>
            <person name="Kellis M."/>
            <person name="Gelbart W."/>
            <person name="Iyer V.N."/>
            <person name="Pollard D.A."/>
            <person name="Sackton T.B."/>
            <person name="Larracuente A.M."/>
            <person name="Singh N.D."/>
            <person name="Abad J.P."/>
            <person name="Abt D.N."/>
            <person name="Adryan B."/>
            <person name="Aguade M."/>
            <person name="Akashi H."/>
            <person name="Anderson W.W."/>
            <person name="Aquadro C.F."/>
            <person name="Ardell D.H."/>
            <person name="Arguello R."/>
            <person name="Artieri C.G."/>
            <person name="Barbash D.A."/>
            <person name="Barker D."/>
            <person name="Barsanti P."/>
            <person name="Batterham P."/>
            <person name="Batzoglou S."/>
            <person name="Begun D."/>
            <person name="Bhutkar A."/>
            <person name="Blanco E."/>
            <person name="Bosak S.A."/>
            <person name="Bradley R.K."/>
            <person name="Brand A.D."/>
            <person name="Brent M.R."/>
            <person name="Brooks A.N."/>
            <person name="Brown R.H."/>
            <person name="Butlin R.K."/>
            <person name="Caggese C."/>
            <person name="Calvi B.R."/>
            <person name="Bernardo de Carvalho A."/>
            <person name="Caspi A."/>
            <person name="Castrezana S."/>
            <person name="Celniker S.E."/>
            <person name="Chang J.L."/>
            <person name="Chapple C."/>
            <person name="Chatterji S."/>
            <person name="Chinwalla A."/>
            <person name="Civetta A."/>
            <person name="Clifton S.W."/>
            <person name="Comeron J.M."/>
            <person name="Costello J.C."/>
            <person name="Coyne J.A."/>
            <person name="Daub J."/>
            <person name="David R.G."/>
            <person name="Delcher A.L."/>
            <person name="Delehaunty K."/>
            <person name="Do C.B."/>
            <person name="Ebling H."/>
            <person name="Edwards K."/>
            <person name="Eickbush T."/>
            <person name="Evans J.D."/>
            <person name="Filipski A."/>
            <person name="Findeiss S."/>
            <person name="Freyhult E."/>
            <person name="Fulton L."/>
            <person name="Fulton R."/>
            <person name="Garcia A.C."/>
            <person name="Gardiner A."/>
            <person name="Garfield D.A."/>
            <person name="Garvin B.E."/>
            <person name="Gibson G."/>
            <person name="Gilbert D."/>
            <person name="Gnerre S."/>
            <person name="Godfrey J."/>
            <person name="Good R."/>
            <person name="Gotea V."/>
            <person name="Gravely B."/>
            <person name="Greenberg A.J."/>
            <person name="Griffiths-Jones S."/>
            <person name="Gross S."/>
            <person name="Guigo R."/>
            <person name="Gustafson E.A."/>
            <person name="Haerty W."/>
            <person name="Hahn M.W."/>
            <person name="Halligan D.L."/>
            <person name="Halpern A.L."/>
            <person name="Halter G.M."/>
            <person name="Han M.V."/>
            <person name="Heger A."/>
            <person name="Hillier L."/>
            <person name="Hinrichs A.S."/>
            <person name="Holmes I."/>
            <person name="Hoskins R.A."/>
            <person name="Hubisz M.J."/>
            <person name="Hultmark D."/>
            <person name="Huntley M.A."/>
            <person name="Jaffe D.B."/>
            <person name="Jagadeeshan S."/>
            <person name="Jeck W.R."/>
            <person name="Johnson J."/>
            <person name="Jones C.D."/>
            <person name="Jordan W.C."/>
            <person name="Karpen G.H."/>
            <person name="Kataoka E."/>
            <person name="Keightley P.D."/>
            <person name="Kheradpour P."/>
            <person name="Kirkness E.F."/>
            <person name="Koerich L.B."/>
            <person name="Kristiansen K."/>
            <person name="Kudrna D."/>
            <person name="Kulathinal R.J."/>
            <person name="Kumar S."/>
            <person name="Kwok R."/>
            <person name="Lander E."/>
            <person name="Langley C.H."/>
            <person name="Lapoint R."/>
            <person name="Lazzaro B.P."/>
            <person name="Lee S.J."/>
            <person name="Levesque L."/>
            <person name="Li R."/>
            <person name="Lin C.F."/>
            <person name="Lin M.F."/>
            <person name="Lindblad-Toh K."/>
            <person name="Llopart A."/>
            <person name="Long M."/>
            <person name="Low L."/>
            <person name="Lozovsky E."/>
            <person name="Lu J."/>
            <person name="Luo M."/>
            <person name="Machado C.A."/>
            <person name="Makalowski W."/>
            <person name="Marzo M."/>
            <person name="Matsuda M."/>
            <person name="Matzkin L."/>
            <person name="McAllister B."/>
            <person name="McBride C.S."/>
            <person name="McKernan B."/>
            <person name="McKernan K."/>
            <person name="Mendez-Lago M."/>
            <person name="Minx P."/>
            <person name="Mollenhauer M.U."/>
            <person name="Montooth K."/>
            <person name="Mount S.M."/>
            <person name="Mu X."/>
            <person name="Myers E."/>
            <person name="Negre B."/>
            <person name="Newfeld S."/>
            <person name="Nielsen R."/>
            <person name="Noor M.A."/>
            <person name="O'Grady P."/>
            <person name="Pachter L."/>
            <person name="Papaceit M."/>
            <person name="Parisi M.J."/>
            <person name="Parisi M."/>
            <person name="Parts L."/>
            <person name="Pedersen J.S."/>
            <person name="Pesole G."/>
            <person name="Phillippy A.M."/>
            <person name="Ponting C.P."/>
            <person name="Pop M."/>
            <person name="Porcelli D."/>
            <person name="Powell J.R."/>
            <person name="Prohaska S."/>
            <person name="Pruitt K."/>
            <person name="Puig M."/>
            <person name="Quesneville H."/>
            <person name="Ram K.R."/>
            <person name="Rand D."/>
            <person name="Rasmussen M.D."/>
            <person name="Reed L.K."/>
            <person name="Reenan R."/>
            <person name="Reily A."/>
            <person name="Remington K.A."/>
            <person name="Rieger T.T."/>
            <person name="Ritchie M.G."/>
            <person name="Robin C."/>
            <person name="Rogers Y.H."/>
            <person name="Rohde C."/>
            <person name="Rozas J."/>
            <person name="Rubenfield M.J."/>
            <person name="Ruiz A."/>
            <person name="Russo S."/>
            <person name="Salzberg S.L."/>
            <person name="Sanchez-Gracia A."/>
            <person name="Saranga D.J."/>
            <person name="Sato H."/>
            <person name="Schaeffer S.W."/>
            <person name="Schatz M.C."/>
            <person name="Schlenke T."/>
            <person name="Schwartz R."/>
            <person name="Segarra C."/>
            <person name="Singh R.S."/>
            <person name="Sirot L."/>
            <person name="Sirota M."/>
            <person name="Sisneros N.B."/>
            <person name="Smith C.D."/>
            <person name="Smith T.F."/>
            <person name="Spieth J."/>
            <person name="Stage D.E."/>
            <person name="Stark A."/>
            <person name="Stephan W."/>
            <person name="Strausberg R.L."/>
            <person name="Strempel S."/>
            <person name="Sturgill D."/>
            <person name="Sutton G."/>
            <person name="Sutton G.G."/>
            <person name="Tao W."/>
            <person name="Teichmann S."/>
            <person name="Tobari Y.N."/>
            <person name="Tomimura Y."/>
            <person name="Tsolas J.M."/>
            <person name="Valente V.L."/>
            <person name="Venter E."/>
            <person name="Venter J.C."/>
            <person name="Vicario S."/>
            <person name="Vieira F.G."/>
            <person name="Vilella A.J."/>
            <person name="Villasante A."/>
            <person name="Walenz B."/>
            <person name="Wang J."/>
            <person name="Wasserman M."/>
            <person name="Watts T."/>
            <person name="Wilson D."/>
            <person name="Wilson R.K."/>
            <person name="Wing R.A."/>
            <person name="Wolfner M.F."/>
            <person name="Wong A."/>
            <person name="Wong G.K."/>
            <person name="Wu C.I."/>
            <person name="Wu G."/>
            <person name="Yamamoto D."/>
            <person name="Yang H.P."/>
            <person name="Yang S.P."/>
            <person name="Yorke J.A."/>
            <person name="Yoshida K."/>
            <person name="Zdobnov E."/>
            <person name="Zhang P."/>
            <person name="Zhang Y."/>
            <person name="Zimin A.V."/>
            <person name="Baldwin J."/>
            <person name="Abdouelleil A."/>
            <person name="Abdulkadir J."/>
            <person name="Abebe A."/>
            <person name="Abera B."/>
            <person name="Abreu J."/>
            <person name="Acer S.C."/>
            <person name="Aftuck L."/>
            <person name="Alexander A."/>
            <person name="An P."/>
            <person name="Anderson E."/>
            <person name="Anderson S."/>
            <person name="Arachi H."/>
            <person name="Azer M."/>
            <person name="Bachantsang P."/>
            <person name="Barry A."/>
            <person name="Bayul T."/>
            <person name="Berlin A."/>
            <person name="Bessette D."/>
            <person name="Bloom T."/>
            <person name="Blye J."/>
            <person name="Boguslavskiy L."/>
            <person name="Bonnet C."/>
            <person name="Boukhgalter B."/>
            <person name="Bourzgui I."/>
            <person name="Brown A."/>
            <person name="Cahill P."/>
            <person name="Channer S."/>
            <person name="Cheshatsang Y."/>
            <person name="Chuda L."/>
            <person name="Citroen M."/>
            <person name="Collymore A."/>
            <person name="Cooke P."/>
            <person name="Costello M."/>
            <person name="D'Aco K."/>
            <person name="Daza R."/>
            <person name="De Haan G."/>
            <person name="DeGray S."/>
            <person name="DeMaso C."/>
            <person name="Dhargay N."/>
            <person name="Dooley K."/>
            <person name="Dooley E."/>
            <person name="Doricent M."/>
            <person name="Dorje P."/>
            <person name="Dorjee K."/>
            <person name="Dupes A."/>
            <person name="Elong R."/>
            <person name="Falk J."/>
            <person name="Farina A."/>
            <person name="Faro S."/>
            <person name="Ferguson D."/>
            <person name="Fisher S."/>
            <person name="Foley C.D."/>
            <person name="Franke A."/>
            <person name="Friedrich D."/>
            <person name="Gadbois L."/>
            <person name="Gearin G."/>
            <person name="Gearin C.R."/>
            <person name="Giannoukos G."/>
            <person name="Goode T."/>
            <person name="Graham J."/>
            <person name="Grandbois E."/>
            <person name="Grewal S."/>
            <person name="Gyaltsen K."/>
            <person name="Hafez N."/>
            <person name="Hagos B."/>
            <person name="Hall J."/>
            <person name="Henson C."/>
            <person name="Hollinger A."/>
            <person name="Honan T."/>
            <person name="Huard M.D."/>
            <person name="Hughes L."/>
            <person name="Hurhula B."/>
            <person name="Husby M.E."/>
            <person name="Kamat A."/>
            <person name="Kanga B."/>
            <person name="Kashin S."/>
            <person name="Khazanovich D."/>
            <person name="Kisner P."/>
            <person name="Lance K."/>
            <person name="Lara M."/>
            <person name="Lee W."/>
            <person name="Lennon N."/>
            <person name="Letendre F."/>
            <person name="LeVine R."/>
            <person name="Lipovsky A."/>
            <person name="Liu X."/>
            <person name="Liu J."/>
            <person name="Liu S."/>
            <person name="Lokyitsang T."/>
            <person name="Lokyitsang Y."/>
            <person name="Lubonja R."/>
            <person name="Lui A."/>
            <person name="MacDonald P."/>
            <person name="Magnisalis V."/>
            <person name="Maru K."/>
            <person name="Matthews C."/>
            <person name="McCusker W."/>
            <person name="McDonough S."/>
            <person name="Mehta T."/>
            <person name="Meldrim J."/>
            <person name="Meneus L."/>
            <person name="Mihai O."/>
            <person name="Mihalev A."/>
            <person name="Mihova T."/>
            <person name="Mittelman R."/>
            <person name="Mlenga V."/>
            <person name="Montmayeur A."/>
            <person name="Mulrain L."/>
            <person name="Navidi A."/>
            <person name="Naylor J."/>
            <person name="Negash T."/>
            <person name="Nguyen T."/>
            <person name="Nguyen N."/>
            <person name="Nicol R."/>
            <person name="Norbu C."/>
            <person name="Norbu N."/>
            <person name="Novod N."/>
            <person name="O'Neill B."/>
            <person name="Osman S."/>
            <person name="Markiewicz E."/>
            <person name="Oyono O.L."/>
            <person name="Patti C."/>
            <person name="Phunkhang P."/>
            <person name="Pierre F."/>
            <person name="Priest M."/>
            <person name="Raghuraman S."/>
            <person name="Rege F."/>
            <person name="Reyes R."/>
            <person name="Rise C."/>
            <person name="Rogov P."/>
            <person name="Ross K."/>
            <person name="Ryan E."/>
            <person name="Settipalli S."/>
            <person name="Shea T."/>
            <person name="Sherpa N."/>
            <person name="Shi L."/>
            <person name="Shih D."/>
            <person name="Sparrow T."/>
            <person name="Spaulding J."/>
            <person name="Stalker J."/>
            <person name="Stange-Thomann N."/>
            <person name="Stavropoulos S."/>
            <person name="Stone C."/>
            <person name="Strader C."/>
            <person name="Tesfaye S."/>
            <person name="Thomson T."/>
            <person name="Thoulutsang Y."/>
            <person name="Thoulutsang D."/>
            <person name="Topham K."/>
            <person name="Topping I."/>
            <person name="Tsamla T."/>
            <person name="Vassiliev H."/>
            <person name="Vo A."/>
            <person name="Wangchuk T."/>
            <person name="Wangdi T."/>
            <person name="Weiand M."/>
            <person name="Wilkinson J."/>
            <person name="Wilson A."/>
            <person name="Yadav S."/>
            <person name="Young G."/>
            <person name="Yu Q."/>
            <person name="Zembek L."/>
            <person name="Zhong D."/>
            <person name="Zimmer A."/>
            <person name="Zwirko Z."/>
            <person name="Jaffe D.B."/>
            <person name="Alvarez P."/>
            <person name="Brockman W."/>
            <person name="Butler J."/>
            <person name="Chin C."/>
            <person name="Gnerre S."/>
            <person name="Grabherr M."/>
            <person name="Kleber M."/>
            <person name="Mauceli E."/>
            <person name="MacCallum I."/>
        </authorList>
    </citation>
    <scope>NUCLEOTIDE SEQUENCE [LARGE SCALE GENOMIC DNA]</scope>
    <source>
        <strain evidence="15">Tucson 14030-0811.24</strain>
    </source>
</reference>
<evidence type="ECO:0000256" key="9">
    <source>
        <dbReference type="RuleBase" id="RU361243"/>
    </source>
</evidence>
<dbReference type="GO" id="GO:0006650">
    <property type="term" value="P:glycerophospholipid metabolic process"/>
    <property type="evidence" value="ECO:0007669"/>
    <property type="project" value="UniProtKB-UniPathway"/>
</dbReference>
<dbReference type="EC" id="1.1.1.8" evidence="9"/>
<feature type="compositionally biased region" description="Polar residues" evidence="11">
    <location>
        <begin position="822"/>
        <end position="840"/>
    </location>
</feature>
<dbReference type="InterPro" id="IPR006168">
    <property type="entry name" value="G3P_DH_NAD-dep"/>
</dbReference>
<dbReference type="GO" id="GO:0141152">
    <property type="term" value="F:glycerol-3-phosphate dehydrogenase (NAD+) activity"/>
    <property type="evidence" value="ECO:0007669"/>
    <property type="project" value="UniProtKB-UniRule"/>
</dbReference>
<comment type="similarity">
    <text evidence="3 8">Belongs to the NAD-dependent glycerol-3-phosphate dehydrogenase family.</text>
</comment>
<accession>B4NI28</accession>